<dbReference type="GO" id="GO:0006351">
    <property type="term" value="P:DNA-templated transcription"/>
    <property type="evidence" value="ECO:0007669"/>
    <property type="project" value="UniProtKB-UniRule"/>
</dbReference>
<dbReference type="InterPro" id="IPR036161">
    <property type="entry name" value="RPB6/omega-like_sf"/>
</dbReference>
<evidence type="ECO:0000256" key="1">
    <source>
        <dbReference type="ARBA" id="ARBA00006711"/>
    </source>
</evidence>
<evidence type="ECO:0000256" key="4">
    <source>
        <dbReference type="ARBA" id="ARBA00022478"/>
    </source>
</evidence>
<dbReference type="Gene3D" id="3.90.940.10">
    <property type="match status" value="1"/>
</dbReference>
<comment type="similarity">
    <text evidence="1 11">Belongs to the RNA polymerase subunit omega family.</text>
</comment>
<dbReference type="GO" id="GO:0003899">
    <property type="term" value="F:DNA-directed RNA polymerase activity"/>
    <property type="evidence" value="ECO:0007669"/>
    <property type="project" value="UniProtKB-UniRule"/>
</dbReference>
<reference evidence="13 14" key="1">
    <citation type="submission" date="2019-10" db="EMBL/GenBank/DDBJ databases">
        <title>Draft whole-genome sequence of the purple nonsulfur photosynthetic bacterium Roseospira navarrensis DSM 15114.</title>
        <authorList>
            <person name="Kyndt J.A."/>
            <person name="Meyer T.E."/>
        </authorList>
    </citation>
    <scope>NUCLEOTIDE SEQUENCE [LARGE SCALE GENOMIC DNA]</scope>
    <source>
        <strain evidence="13 14">DSM 15114</strain>
    </source>
</reference>
<dbReference type="EMBL" id="WIVE01000003">
    <property type="protein sequence ID" value="MQX35323.1"/>
    <property type="molecule type" value="Genomic_DNA"/>
</dbReference>
<evidence type="ECO:0000313" key="14">
    <source>
        <dbReference type="Proteomes" id="UP000434582"/>
    </source>
</evidence>
<dbReference type="SUPFAM" id="SSF63562">
    <property type="entry name" value="RPB6/omega subunit-like"/>
    <property type="match status" value="1"/>
</dbReference>
<keyword evidence="6 11" id="KW-0548">Nucleotidyltransferase</keyword>
<evidence type="ECO:0000256" key="12">
    <source>
        <dbReference type="SAM" id="MobiDB-lite"/>
    </source>
</evidence>
<evidence type="ECO:0000256" key="3">
    <source>
        <dbReference type="ARBA" id="ARBA00013725"/>
    </source>
</evidence>
<dbReference type="HAMAP" id="MF_00366">
    <property type="entry name" value="RNApol_bact_RpoZ"/>
    <property type="match status" value="1"/>
</dbReference>
<dbReference type="InterPro" id="IPR006110">
    <property type="entry name" value="Pol_omega/Rpo6/RPB6"/>
</dbReference>
<dbReference type="SMART" id="SM01409">
    <property type="entry name" value="RNA_pol_Rpb6"/>
    <property type="match status" value="1"/>
</dbReference>
<comment type="function">
    <text evidence="11">Promotes RNA polymerase assembly. Latches the N- and C-terminal regions of the beta' subunit thereby facilitating its interaction with the beta and alpha subunits.</text>
</comment>
<dbReference type="AlphaFoldDB" id="A0A7X1ZB80"/>
<protein>
    <recommendedName>
        <fullName evidence="3 11">DNA-directed RNA polymerase subunit omega</fullName>
        <shortName evidence="11">RNAP omega subunit</shortName>
        <ecNumber evidence="2 11">2.7.7.6</ecNumber>
    </recommendedName>
    <alternativeName>
        <fullName evidence="9 11">RNA polymerase omega subunit</fullName>
    </alternativeName>
    <alternativeName>
        <fullName evidence="8 11">Transcriptase subunit omega</fullName>
    </alternativeName>
</protein>
<dbReference type="EC" id="2.7.7.6" evidence="2 11"/>
<dbReference type="PANTHER" id="PTHR34476:SF1">
    <property type="entry name" value="DNA-DIRECTED RNA POLYMERASE SUBUNIT OMEGA"/>
    <property type="match status" value="1"/>
</dbReference>
<evidence type="ECO:0000256" key="10">
    <source>
        <dbReference type="ARBA" id="ARBA00048552"/>
    </source>
</evidence>
<evidence type="ECO:0000256" key="2">
    <source>
        <dbReference type="ARBA" id="ARBA00012418"/>
    </source>
</evidence>
<dbReference type="NCBIfam" id="TIGR00690">
    <property type="entry name" value="rpoZ"/>
    <property type="match status" value="1"/>
</dbReference>
<dbReference type="Proteomes" id="UP000434582">
    <property type="component" value="Unassembled WGS sequence"/>
</dbReference>
<name>A0A7X1ZB80_9PROT</name>
<evidence type="ECO:0000256" key="9">
    <source>
        <dbReference type="ARBA" id="ARBA00030998"/>
    </source>
</evidence>
<evidence type="ECO:0000256" key="6">
    <source>
        <dbReference type="ARBA" id="ARBA00022695"/>
    </source>
</evidence>
<evidence type="ECO:0000313" key="13">
    <source>
        <dbReference type="EMBL" id="MQX35323.1"/>
    </source>
</evidence>
<accession>A0A7X1ZB80</accession>
<sequence length="147" mass="16079">MARVTVEDCIERIPNRFELVLLAAQRARDITAGSPMSVERDNDKNPVVALREIAEQHARPDELTEGLIHGLQKHVETDEPEEDDFDALAVQRQLSTDARDAANEAEEVFADGLTVHGDGGEAEDATPEQAVSVEDSDTDERGPAEGY</sequence>
<comment type="subunit">
    <text evidence="11">The RNAP catalytic core consists of 2 alpha, 1 beta, 1 beta' and 1 omega subunit. When a sigma factor is associated with the core the holoenzyme is formed, which can initiate transcription.</text>
</comment>
<dbReference type="RefSeq" id="WP_153340700.1">
    <property type="nucleotide sequence ID" value="NZ_WIVE01000003.1"/>
</dbReference>
<keyword evidence="4 11" id="KW-0240">DNA-directed RNA polymerase</keyword>
<evidence type="ECO:0000256" key="5">
    <source>
        <dbReference type="ARBA" id="ARBA00022679"/>
    </source>
</evidence>
<dbReference type="GO" id="GO:0003677">
    <property type="term" value="F:DNA binding"/>
    <property type="evidence" value="ECO:0007669"/>
    <property type="project" value="UniProtKB-UniRule"/>
</dbReference>
<keyword evidence="14" id="KW-1185">Reference proteome</keyword>
<organism evidence="13 14">
    <name type="scientific">Roseospira navarrensis</name>
    <dbReference type="NCBI Taxonomy" id="140058"/>
    <lineage>
        <taxon>Bacteria</taxon>
        <taxon>Pseudomonadati</taxon>
        <taxon>Pseudomonadota</taxon>
        <taxon>Alphaproteobacteria</taxon>
        <taxon>Rhodospirillales</taxon>
        <taxon>Rhodospirillaceae</taxon>
        <taxon>Roseospira</taxon>
    </lineage>
</organism>
<evidence type="ECO:0000256" key="7">
    <source>
        <dbReference type="ARBA" id="ARBA00023163"/>
    </source>
</evidence>
<evidence type="ECO:0000256" key="8">
    <source>
        <dbReference type="ARBA" id="ARBA00029924"/>
    </source>
</evidence>
<comment type="catalytic activity">
    <reaction evidence="10 11">
        <text>RNA(n) + a ribonucleoside 5'-triphosphate = RNA(n+1) + diphosphate</text>
        <dbReference type="Rhea" id="RHEA:21248"/>
        <dbReference type="Rhea" id="RHEA-COMP:14527"/>
        <dbReference type="Rhea" id="RHEA-COMP:17342"/>
        <dbReference type="ChEBI" id="CHEBI:33019"/>
        <dbReference type="ChEBI" id="CHEBI:61557"/>
        <dbReference type="ChEBI" id="CHEBI:140395"/>
        <dbReference type="EC" id="2.7.7.6"/>
    </reaction>
</comment>
<dbReference type="GO" id="GO:0000428">
    <property type="term" value="C:DNA-directed RNA polymerase complex"/>
    <property type="evidence" value="ECO:0007669"/>
    <property type="project" value="UniProtKB-KW"/>
</dbReference>
<feature type="region of interest" description="Disordered" evidence="12">
    <location>
        <begin position="113"/>
        <end position="147"/>
    </location>
</feature>
<keyword evidence="7 11" id="KW-0804">Transcription</keyword>
<keyword evidence="5 11" id="KW-0808">Transferase</keyword>
<dbReference type="InterPro" id="IPR003716">
    <property type="entry name" value="DNA-dir_RNA_pol_omega"/>
</dbReference>
<proteinExistence type="inferred from homology"/>
<comment type="caution">
    <text evidence="13">The sequence shown here is derived from an EMBL/GenBank/DDBJ whole genome shotgun (WGS) entry which is preliminary data.</text>
</comment>
<dbReference type="OrthoDB" id="9796300at2"/>
<dbReference type="Pfam" id="PF01192">
    <property type="entry name" value="RNA_pol_Rpb6"/>
    <property type="match status" value="1"/>
</dbReference>
<evidence type="ECO:0000256" key="11">
    <source>
        <dbReference type="HAMAP-Rule" id="MF_00366"/>
    </source>
</evidence>
<dbReference type="PANTHER" id="PTHR34476">
    <property type="entry name" value="DNA-DIRECTED RNA POLYMERASE SUBUNIT OMEGA"/>
    <property type="match status" value="1"/>
</dbReference>
<gene>
    <name evidence="11" type="primary">rpoZ</name>
    <name evidence="13" type="ORF">GHC57_02210</name>
</gene>